<dbReference type="PANTHER" id="PTHR23416:SF23">
    <property type="entry name" value="ACETYLTRANSFERASE C18B11.09C-RELATED"/>
    <property type="match status" value="1"/>
</dbReference>
<dbReference type="Pfam" id="PF00132">
    <property type="entry name" value="Hexapep"/>
    <property type="match status" value="1"/>
</dbReference>
<evidence type="ECO:0000256" key="4">
    <source>
        <dbReference type="ARBA" id="ARBA00023315"/>
    </source>
</evidence>
<organism evidence="5 6">
    <name type="scientific">Flavobacterium procerum</name>
    <dbReference type="NCBI Taxonomy" id="1455569"/>
    <lineage>
        <taxon>Bacteria</taxon>
        <taxon>Pseudomonadati</taxon>
        <taxon>Bacteroidota</taxon>
        <taxon>Flavobacteriia</taxon>
        <taxon>Flavobacteriales</taxon>
        <taxon>Flavobacteriaceae</taxon>
        <taxon>Flavobacterium</taxon>
    </lineage>
</organism>
<dbReference type="PROSITE" id="PS00101">
    <property type="entry name" value="HEXAPEP_TRANSFERASES"/>
    <property type="match status" value="1"/>
</dbReference>
<keyword evidence="2" id="KW-0808">Transferase</keyword>
<name>A0ABV6BW03_9FLAO</name>
<protein>
    <submittedName>
        <fullName evidence="5">DapH/DapD/GlmU-related protein</fullName>
    </submittedName>
</protein>
<evidence type="ECO:0000313" key="5">
    <source>
        <dbReference type="EMBL" id="MFC0079599.1"/>
    </source>
</evidence>
<dbReference type="InterPro" id="IPR011004">
    <property type="entry name" value="Trimer_LpxA-like_sf"/>
</dbReference>
<dbReference type="SUPFAM" id="SSF51161">
    <property type="entry name" value="Trimeric LpxA-like enzymes"/>
    <property type="match status" value="1"/>
</dbReference>
<evidence type="ECO:0000313" key="6">
    <source>
        <dbReference type="Proteomes" id="UP001589734"/>
    </source>
</evidence>
<evidence type="ECO:0000256" key="3">
    <source>
        <dbReference type="ARBA" id="ARBA00022737"/>
    </source>
</evidence>
<dbReference type="EMBL" id="JBHLYW010000022">
    <property type="protein sequence ID" value="MFC0079599.1"/>
    <property type="molecule type" value="Genomic_DNA"/>
</dbReference>
<accession>A0ABV6BW03</accession>
<comment type="caution">
    <text evidence="5">The sequence shown here is derived from an EMBL/GenBank/DDBJ whole genome shotgun (WGS) entry which is preliminary data.</text>
</comment>
<keyword evidence="3" id="KW-0677">Repeat</keyword>
<dbReference type="InterPro" id="IPR051159">
    <property type="entry name" value="Hexapeptide_acetyltransf"/>
</dbReference>
<dbReference type="PANTHER" id="PTHR23416">
    <property type="entry name" value="SIALIC ACID SYNTHASE-RELATED"/>
    <property type="match status" value="1"/>
</dbReference>
<dbReference type="InterPro" id="IPR001451">
    <property type="entry name" value="Hexapep"/>
</dbReference>
<evidence type="ECO:0000256" key="2">
    <source>
        <dbReference type="ARBA" id="ARBA00022679"/>
    </source>
</evidence>
<reference evidence="5 6" key="1">
    <citation type="submission" date="2024-09" db="EMBL/GenBank/DDBJ databases">
        <authorList>
            <person name="Sun Q."/>
            <person name="Mori K."/>
        </authorList>
    </citation>
    <scope>NUCLEOTIDE SEQUENCE [LARGE SCALE GENOMIC DNA]</scope>
    <source>
        <strain evidence="5 6">CGMCC 1.12926</strain>
    </source>
</reference>
<comment type="similarity">
    <text evidence="1">Belongs to the transferase hexapeptide repeat family.</text>
</comment>
<dbReference type="Proteomes" id="UP001589734">
    <property type="component" value="Unassembled WGS sequence"/>
</dbReference>
<sequence>MNTKKDKEDIFEQLLNGETISPSNTQAHRLLEECSATKKKLLILNNATDPSVIRSILNEITMSEIDQSTTIFTPININYGKNIRIGKNVFINFDCTLLDLGGITIEDHVLIAPRVNILSEGHPICPQNRQSLVPGAVHIKKNAWIGTAATILSGVTIGENSIVAAGAVVTKDVPDNTIVGGIPAKVIKNISK</sequence>
<evidence type="ECO:0000256" key="1">
    <source>
        <dbReference type="ARBA" id="ARBA00007274"/>
    </source>
</evidence>
<dbReference type="Gene3D" id="2.160.10.10">
    <property type="entry name" value="Hexapeptide repeat proteins"/>
    <property type="match status" value="1"/>
</dbReference>
<keyword evidence="6" id="KW-1185">Reference proteome</keyword>
<dbReference type="InterPro" id="IPR018357">
    <property type="entry name" value="Hexapep_transf_CS"/>
</dbReference>
<gene>
    <name evidence="5" type="ORF">ACFFLS_21310</name>
</gene>
<dbReference type="RefSeq" id="WP_379689641.1">
    <property type="nucleotide sequence ID" value="NZ_JBHLYW010000022.1"/>
</dbReference>
<keyword evidence="4" id="KW-0012">Acyltransferase</keyword>
<proteinExistence type="inferred from homology"/>